<dbReference type="Pfam" id="PF02852">
    <property type="entry name" value="Pyr_redox_dim"/>
    <property type="match status" value="1"/>
</dbReference>
<evidence type="ECO:0000256" key="2">
    <source>
        <dbReference type="ARBA" id="ARBA00009130"/>
    </source>
</evidence>
<dbReference type="RefSeq" id="WP_039144845.1">
    <property type="nucleotide sequence ID" value="NZ_JOJZ01000021.1"/>
</dbReference>
<keyword evidence="7" id="KW-0676">Redox-active center</keyword>
<dbReference type="InterPro" id="IPR016156">
    <property type="entry name" value="FAD/NAD-linked_Rdtase_dimer_sf"/>
</dbReference>
<keyword evidence="10" id="KW-0575">Peroxidase</keyword>
<dbReference type="Proteomes" id="UP000031397">
    <property type="component" value="Unassembled WGS sequence"/>
</dbReference>
<dbReference type="EMBL" id="JOJZ01000021">
    <property type="protein sequence ID" value="KID41249.1"/>
    <property type="molecule type" value="Genomic_DNA"/>
</dbReference>
<gene>
    <name evidence="10" type="ORF">LfDm3_1094</name>
</gene>
<comment type="caution">
    <text evidence="10">The sequence shown here is derived from an EMBL/GenBank/DDBJ whole genome shotgun (WGS) entry which is preliminary data.</text>
</comment>
<evidence type="ECO:0000313" key="10">
    <source>
        <dbReference type="EMBL" id="KID41249.1"/>
    </source>
</evidence>
<evidence type="ECO:0000313" key="11">
    <source>
        <dbReference type="Proteomes" id="UP000031397"/>
    </source>
</evidence>
<protein>
    <submittedName>
        <fullName evidence="10">NADH peroxidase Npx</fullName>
        <ecNumber evidence="10">1.11.1.1</ecNumber>
    </submittedName>
</protein>
<comment type="cofactor">
    <cofactor evidence="1">
        <name>FAD</name>
        <dbReference type="ChEBI" id="CHEBI:57692"/>
    </cofactor>
</comment>
<dbReference type="PANTHER" id="PTHR43429">
    <property type="entry name" value="PYRIDINE NUCLEOTIDE-DISULFIDE OXIDOREDUCTASE DOMAIN-CONTAINING"/>
    <property type="match status" value="1"/>
</dbReference>
<evidence type="ECO:0000256" key="4">
    <source>
        <dbReference type="ARBA" id="ARBA00022827"/>
    </source>
</evidence>
<keyword evidence="11" id="KW-1185">Reference proteome</keyword>
<reference evidence="10 11" key="1">
    <citation type="submission" date="2014-06" db="EMBL/GenBank/DDBJ databases">
        <title>Functional and comparative genomic analyses of the Drosophila gut microbiota identify candidate symbiosis factors.</title>
        <authorList>
            <person name="Newell P.D."/>
            <person name="Chaston J.M."/>
            <person name="Douglas A.E."/>
        </authorList>
    </citation>
    <scope>NUCLEOTIDE SEQUENCE [LARGE SCALE GENOMIC DNA]</scope>
    <source>
        <strain evidence="10 11">DmCS_002</strain>
    </source>
</reference>
<accession>A0A0C1M4W9</accession>
<keyword evidence="3" id="KW-0285">Flavoprotein</keyword>
<dbReference type="PANTHER" id="PTHR43429:SF1">
    <property type="entry name" value="NAD(P)H SULFUR OXIDOREDUCTASE (COA-DEPENDENT)"/>
    <property type="match status" value="1"/>
</dbReference>
<sequence>MKVAVIGSSHGGFEAVRGVLKDFPDADIEWYEKGDFVSFLSCGIELYLQNVVKNVNSVSYATPEGMEKLGVNVHINTEITDVDSEAHTLTALNVNDGKESTEKYDKLILSVGANPFQLPVPGKELGNIYAMRGRDWAIKLKEAEVTPGINNVTVVGCGYIGIEAAESFAKAGKNVTLVDTGKSILPTYLDPEFTKILEAEFKKHGVKLALNQSVKEYVGDDDENVSSVISTNGDQWDADLIIETAGIRPATDWLKGKVDLNEKGMIKTDEYQRTNQPDIFAIGDSTEVTFAPTGKKQIIALATNARRQGRSAAMNLNDEKRKTTEVSGSSGLHVFDYKFASTGFKDVTAEKAGVDVESVFVVDTAVPPFVHDDKLNAEVYFKLTFDPKTREVEGAQIMSKRDVTANINTISLAIQQHMTVDDLAYADFFFQPSFDRPWNIMNIAAQKAQDKLDHK</sequence>
<evidence type="ECO:0000256" key="3">
    <source>
        <dbReference type="ARBA" id="ARBA00022630"/>
    </source>
</evidence>
<evidence type="ECO:0000256" key="6">
    <source>
        <dbReference type="ARBA" id="ARBA00023097"/>
    </source>
</evidence>
<dbReference type="OrthoDB" id="9802028at2"/>
<evidence type="ECO:0000256" key="7">
    <source>
        <dbReference type="ARBA" id="ARBA00023284"/>
    </source>
</evidence>
<dbReference type="GeneID" id="74913755"/>
<dbReference type="PATRIC" id="fig|1614.7.peg.1038"/>
<feature type="domain" description="FAD/NAD(P)-binding" evidence="9">
    <location>
        <begin position="1"/>
        <end position="309"/>
    </location>
</feature>
<dbReference type="Pfam" id="PF07992">
    <property type="entry name" value="Pyr_redox_2"/>
    <property type="match status" value="1"/>
</dbReference>
<dbReference type="InterPro" id="IPR036188">
    <property type="entry name" value="FAD/NAD-bd_sf"/>
</dbReference>
<dbReference type="InterPro" id="IPR023753">
    <property type="entry name" value="FAD/NAD-binding_dom"/>
</dbReference>
<dbReference type="GO" id="GO:0016692">
    <property type="term" value="F:NADH peroxidase activity"/>
    <property type="evidence" value="ECO:0007669"/>
    <property type="project" value="UniProtKB-EC"/>
</dbReference>
<proteinExistence type="inferred from homology"/>
<dbReference type="PRINTS" id="PR00368">
    <property type="entry name" value="FADPNR"/>
</dbReference>
<evidence type="ECO:0000256" key="1">
    <source>
        <dbReference type="ARBA" id="ARBA00001974"/>
    </source>
</evidence>
<keyword evidence="5 10" id="KW-0560">Oxidoreductase</keyword>
<evidence type="ECO:0000256" key="5">
    <source>
        <dbReference type="ARBA" id="ARBA00023002"/>
    </source>
</evidence>
<feature type="domain" description="Pyridine nucleotide-disulphide oxidoreductase dimerisation" evidence="8">
    <location>
        <begin position="333"/>
        <end position="435"/>
    </location>
</feature>
<keyword evidence="6" id="KW-0558">Oxidation</keyword>
<organism evidence="10 11">
    <name type="scientific">Fructilactobacillus fructivorans</name>
    <dbReference type="NCBI Taxonomy" id="1614"/>
    <lineage>
        <taxon>Bacteria</taxon>
        <taxon>Bacillati</taxon>
        <taxon>Bacillota</taxon>
        <taxon>Bacilli</taxon>
        <taxon>Lactobacillales</taxon>
        <taxon>Lactobacillaceae</taxon>
        <taxon>Fructilactobacillus</taxon>
    </lineage>
</organism>
<name>A0A0C1M4W9_9LACO</name>
<dbReference type="SUPFAM" id="SSF51905">
    <property type="entry name" value="FAD/NAD(P)-binding domain"/>
    <property type="match status" value="1"/>
</dbReference>
<comment type="similarity">
    <text evidence="2">Belongs to the class-III pyridine nucleotide-disulfide oxidoreductase family.</text>
</comment>
<evidence type="ECO:0000259" key="9">
    <source>
        <dbReference type="Pfam" id="PF07992"/>
    </source>
</evidence>
<dbReference type="InterPro" id="IPR050260">
    <property type="entry name" value="FAD-bd_OxRdtase"/>
</dbReference>
<dbReference type="SUPFAM" id="SSF55424">
    <property type="entry name" value="FAD/NAD-linked reductases, dimerisation (C-terminal) domain"/>
    <property type="match status" value="1"/>
</dbReference>
<dbReference type="Gene3D" id="3.30.390.30">
    <property type="match status" value="1"/>
</dbReference>
<keyword evidence="4" id="KW-0274">FAD</keyword>
<dbReference type="Gene3D" id="3.50.50.60">
    <property type="entry name" value="FAD/NAD(P)-binding domain"/>
    <property type="match status" value="2"/>
</dbReference>
<dbReference type="AlphaFoldDB" id="A0A0C1M4W9"/>
<dbReference type="EC" id="1.11.1.1" evidence="10"/>
<evidence type="ECO:0000259" key="8">
    <source>
        <dbReference type="Pfam" id="PF02852"/>
    </source>
</evidence>
<dbReference type="InterPro" id="IPR004099">
    <property type="entry name" value="Pyr_nucl-diS_OxRdtase_dimer"/>
</dbReference>
<dbReference type="PRINTS" id="PR00411">
    <property type="entry name" value="PNDRDTASEI"/>
</dbReference>